<reference evidence="2 3" key="1">
    <citation type="journal article" date="2007" name="Appl. Environ. Microbiol.">
        <title>Rhizobial factors required for stem nodule maturation and maintenance in Sesbania rostrata-Azorhizobium caulinodans ORS571 symbiosis.</title>
        <authorList>
            <person name="Suzuki S."/>
            <person name="Aono T."/>
            <person name="Lee KB."/>
            <person name="Suzuki T."/>
            <person name="Liu CT."/>
            <person name="Miwa H."/>
            <person name="Wakao S."/>
            <person name="Iki T."/>
            <person name="Oyaizu H."/>
        </authorList>
    </citation>
    <scope>NUCLEOTIDE SEQUENCE [LARGE SCALE GENOMIC DNA]</scope>
    <source>
        <strain evidence="3">ATCC 43989 / DSM 5975 / JCM 20966 / LMG 6465 / NBRC 14845 / NCIMB 13405 / ORS 571</strain>
    </source>
</reference>
<dbReference type="eggNOG" id="ENOG502ZTDU">
    <property type="taxonomic scope" value="Bacteria"/>
</dbReference>
<organism evidence="2 3">
    <name type="scientific">Azorhizobium caulinodans (strain ATCC 43989 / DSM 5975 / JCM 20966 / LMG 6465 / NBRC 14845 / NCIMB 13405 / ORS 571)</name>
    <dbReference type="NCBI Taxonomy" id="438753"/>
    <lineage>
        <taxon>Bacteria</taxon>
        <taxon>Pseudomonadati</taxon>
        <taxon>Pseudomonadota</taxon>
        <taxon>Alphaproteobacteria</taxon>
        <taxon>Hyphomicrobiales</taxon>
        <taxon>Xanthobacteraceae</taxon>
        <taxon>Azorhizobium</taxon>
    </lineage>
</organism>
<evidence type="ECO:0000256" key="1">
    <source>
        <dbReference type="SAM" id="MobiDB-lite"/>
    </source>
</evidence>
<evidence type="ECO:0000313" key="2">
    <source>
        <dbReference type="EMBL" id="BAF90264.1"/>
    </source>
</evidence>
<reference evidence="2 3" key="6">
    <citation type="journal article" date="2011" name="Appl. Environ. Microbiol.">
        <title>Involvement of the azorhizobial chromosome partition gene (parA) in the onset of bacteroid differentiation during Sesbania rostrata stem nodule development.</title>
        <authorList>
            <person name="Liu CT."/>
            <person name="Lee KB."/>
            <person name="Wang YS."/>
            <person name="Peng MH."/>
            <person name="Lee KT."/>
            <person name="Suzuki S."/>
            <person name="Suzuki T."/>
            <person name="Oyaizu H."/>
        </authorList>
    </citation>
    <scope>NUCLEOTIDE SEQUENCE [LARGE SCALE GENOMIC DNA]</scope>
    <source>
        <strain evidence="3">ATCC 43989 / DSM 5975 / JCM 20966 / LMG 6465 / NBRC 14845 / NCIMB 13405 / ORS 571</strain>
    </source>
</reference>
<reference evidence="2 3" key="3">
    <citation type="journal article" date="2008" name="BMC Genomics">
        <title>The genome of the versatile nitrogen fixer Azorhizobium caulinodans ORS571.</title>
        <authorList>
            <person name="Lee KB."/>
            <person name="Backer P.D."/>
            <person name="Aono T."/>
            <person name="Liu CT."/>
            <person name="Suzuki S."/>
            <person name="Suzuki T."/>
            <person name="Kaneko T."/>
            <person name="Yamada M."/>
            <person name="Tabata S."/>
            <person name="Kupfer D.M."/>
            <person name="Najar F.Z."/>
            <person name="Wiley G.B."/>
            <person name="Roe B."/>
            <person name="Binnewies T.T."/>
            <person name="Ussery D.W."/>
            <person name="D'Haeze W."/>
            <person name="Herder J.D."/>
            <person name="Gevers D."/>
            <person name="Vereecke D."/>
            <person name="Holsters M."/>
            <person name="Oyaizu H."/>
        </authorList>
    </citation>
    <scope>NUCLEOTIDE SEQUENCE [LARGE SCALE GENOMIC DNA]</scope>
    <source>
        <strain evidence="3">ATCC 43989 / DSM 5975 / JCM 20966 / LMG 6465 / NBRC 14845 / NCIMB 13405 / ORS 571</strain>
    </source>
</reference>
<reference evidence="2 3" key="4">
    <citation type="journal article" date="2009" name="Appl. Environ. Microbiol.">
        <title>Comparative genome-wide transcriptional profiling of Azorhizobium caulinodans ORS571 grown under free-living and symbiotic conditions.</title>
        <authorList>
            <person name="Tsukada S."/>
            <person name="Aono T."/>
            <person name="Akiba N."/>
            <person name="Lee KB."/>
            <person name="Liu CT."/>
            <person name="Toyazaki H."/>
            <person name="Oyaizu H."/>
        </authorList>
    </citation>
    <scope>NUCLEOTIDE SEQUENCE [LARGE SCALE GENOMIC DNA]</scope>
    <source>
        <strain evidence="3">ATCC 43989 / DSM 5975 / JCM 20966 / LMG 6465 / NBRC 14845 / NCIMB 13405 / ORS 571</strain>
    </source>
</reference>
<dbReference type="STRING" id="438753.AZC_4266"/>
<gene>
    <name evidence="2" type="ordered locus">AZC_4266</name>
</gene>
<dbReference type="HOGENOM" id="CLU_1212794_0_0_5"/>
<dbReference type="KEGG" id="azc:AZC_4266"/>
<evidence type="ECO:0000313" key="3">
    <source>
        <dbReference type="Proteomes" id="UP000000270"/>
    </source>
</evidence>
<dbReference type="EMBL" id="AP009384">
    <property type="protein sequence ID" value="BAF90264.1"/>
    <property type="molecule type" value="Genomic_DNA"/>
</dbReference>
<keyword evidence="3" id="KW-1185">Reference proteome</keyword>
<feature type="region of interest" description="Disordered" evidence="1">
    <location>
        <begin position="1"/>
        <end position="52"/>
    </location>
</feature>
<sequence length="228" mass="24412">MRYRHRMEGPPVWPSRPCRPSGPARPRSGNARCPRQVPRKRRASEDECKLNSMLGRHSADVVKSARLDGGMSHPPVRRSRRMPRTPARLGLVIMLAVGAATAQAESISAGAKVLASPVLPAPDLEITGSLPVSAPEMGDAPSVRVRPHGAFAPYLSNPPDIGISLDATAVMQSLEARGFSGVSRPVLRGRTYVCEATGPRRERVRLMVDAGTGVIVGLTVIGFDSSRD</sequence>
<dbReference type="Proteomes" id="UP000000270">
    <property type="component" value="Chromosome"/>
</dbReference>
<proteinExistence type="predicted"/>
<dbReference type="AlphaFoldDB" id="A8HT84"/>
<reference evidence="2 3" key="5">
    <citation type="journal article" date="2010" name="Appl. Environ. Microbiol.">
        <title>phrR-like gene praR of Azorhizobium caulinodans ORS571 is essential for symbiosis with Sesbania rostrata and is involved in expression of reb genes.</title>
        <authorList>
            <person name="Akiba N."/>
            <person name="Aono T."/>
            <person name="Toyazaki H."/>
            <person name="Sato S."/>
            <person name="Oyaizu H."/>
        </authorList>
    </citation>
    <scope>NUCLEOTIDE SEQUENCE [LARGE SCALE GENOMIC DNA]</scope>
    <source>
        <strain evidence="3">ATCC 43989 / DSM 5975 / JCM 20966 / LMG 6465 / NBRC 14845 / NCIMB 13405 / ORS 571</strain>
    </source>
</reference>
<accession>A8HT84</accession>
<protein>
    <submittedName>
        <fullName evidence="2">Uncharacterized protein</fullName>
    </submittedName>
</protein>
<reference evidence="3" key="2">
    <citation type="submission" date="2007-04" db="EMBL/GenBank/DDBJ databases">
        <title>Complete genome sequence of the nitrogen-fixing bacterium Azorhizobium caulinodans ORS571.</title>
        <authorList>
            <person name="Lee K.B."/>
            <person name="Backer P.D."/>
            <person name="Aono T."/>
            <person name="Liu C.T."/>
            <person name="Suzuki S."/>
            <person name="Suzuki T."/>
            <person name="Kaneko T."/>
            <person name="Yamada M."/>
            <person name="Tabata S."/>
            <person name="Kupfer D.M."/>
            <person name="Najar F.Z."/>
            <person name="Wiley G.B."/>
            <person name="Roe B."/>
            <person name="Binnewies T."/>
            <person name="Ussery D."/>
            <person name="Vereecke D."/>
            <person name="Gevers D."/>
            <person name="Holsters M."/>
            <person name="Oyaizu H."/>
        </authorList>
    </citation>
    <scope>NUCLEOTIDE SEQUENCE [LARGE SCALE GENOMIC DNA]</scope>
    <source>
        <strain evidence="3">ATCC 43989 / DSM 5975 / JCM 20966 / LMG 6465 / NBRC 14845 / NCIMB 13405 / ORS 571</strain>
    </source>
</reference>
<name>A8HT84_AZOC5</name>